<sequence>MAAPRTCRPRSAEVAGTPGHVGSGRCNRSQTRNSDPRGIAQGDLSGSIAG</sequence>
<name>A0A9D4J1U4_DREPO</name>
<evidence type="ECO:0000313" key="3">
    <source>
        <dbReference type="Proteomes" id="UP000828390"/>
    </source>
</evidence>
<evidence type="ECO:0000256" key="1">
    <source>
        <dbReference type="SAM" id="MobiDB-lite"/>
    </source>
</evidence>
<reference evidence="2" key="2">
    <citation type="submission" date="2020-11" db="EMBL/GenBank/DDBJ databases">
        <authorList>
            <person name="McCartney M.A."/>
            <person name="Auch B."/>
            <person name="Kono T."/>
            <person name="Mallez S."/>
            <person name="Becker A."/>
            <person name="Gohl D.M."/>
            <person name="Silverstein K.A.T."/>
            <person name="Koren S."/>
            <person name="Bechman K.B."/>
            <person name="Herman A."/>
            <person name="Abrahante J.E."/>
            <person name="Garbe J."/>
        </authorList>
    </citation>
    <scope>NUCLEOTIDE SEQUENCE</scope>
    <source>
        <strain evidence="2">Duluth1</strain>
        <tissue evidence="2">Whole animal</tissue>
    </source>
</reference>
<protein>
    <submittedName>
        <fullName evidence="2">Uncharacterized protein</fullName>
    </submittedName>
</protein>
<feature type="region of interest" description="Disordered" evidence="1">
    <location>
        <begin position="1"/>
        <end position="50"/>
    </location>
</feature>
<dbReference type="Proteomes" id="UP000828390">
    <property type="component" value="Unassembled WGS sequence"/>
</dbReference>
<comment type="caution">
    <text evidence="2">The sequence shown here is derived from an EMBL/GenBank/DDBJ whole genome shotgun (WGS) entry which is preliminary data.</text>
</comment>
<dbReference type="EMBL" id="JAIWYP010000007">
    <property type="protein sequence ID" value="KAH3795200.1"/>
    <property type="molecule type" value="Genomic_DNA"/>
</dbReference>
<organism evidence="2 3">
    <name type="scientific">Dreissena polymorpha</name>
    <name type="common">Zebra mussel</name>
    <name type="synonym">Mytilus polymorpha</name>
    <dbReference type="NCBI Taxonomy" id="45954"/>
    <lineage>
        <taxon>Eukaryota</taxon>
        <taxon>Metazoa</taxon>
        <taxon>Spiralia</taxon>
        <taxon>Lophotrochozoa</taxon>
        <taxon>Mollusca</taxon>
        <taxon>Bivalvia</taxon>
        <taxon>Autobranchia</taxon>
        <taxon>Heteroconchia</taxon>
        <taxon>Euheterodonta</taxon>
        <taxon>Imparidentia</taxon>
        <taxon>Neoheterodontei</taxon>
        <taxon>Myida</taxon>
        <taxon>Dreissenoidea</taxon>
        <taxon>Dreissenidae</taxon>
        <taxon>Dreissena</taxon>
    </lineage>
</organism>
<dbReference type="AlphaFoldDB" id="A0A9D4J1U4"/>
<keyword evidence="3" id="KW-1185">Reference proteome</keyword>
<gene>
    <name evidence="2" type="ORF">DPMN_148748</name>
</gene>
<accession>A0A9D4J1U4</accession>
<proteinExistence type="predicted"/>
<reference evidence="2" key="1">
    <citation type="journal article" date="2019" name="bioRxiv">
        <title>The Genome of the Zebra Mussel, Dreissena polymorpha: A Resource for Invasive Species Research.</title>
        <authorList>
            <person name="McCartney M.A."/>
            <person name="Auch B."/>
            <person name="Kono T."/>
            <person name="Mallez S."/>
            <person name="Zhang Y."/>
            <person name="Obille A."/>
            <person name="Becker A."/>
            <person name="Abrahante J.E."/>
            <person name="Garbe J."/>
            <person name="Badalamenti J.P."/>
            <person name="Herman A."/>
            <person name="Mangelson H."/>
            <person name="Liachko I."/>
            <person name="Sullivan S."/>
            <person name="Sone E.D."/>
            <person name="Koren S."/>
            <person name="Silverstein K.A.T."/>
            <person name="Beckman K.B."/>
            <person name="Gohl D.M."/>
        </authorList>
    </citation>
    <scope>NUCLEOTIDE SEQUENCE</scope>
    <source>
        <strain evidence="2">Duluth1</strain>
        <tissue evidence="2">Whole animal</tissue>
    </source>
</reference>
<evidence type="ECO:0000313" key="2">
    <source>
        <dbReference type="EMBL" id="KAH3795200.1"/>
    </source>
</evidence>